<dbReference type="SMART" id="SM00304">
    <property type="entry name" value="HAMP"/>
    <property type="match status" value="1"/>
</dbReference>
<dbReference type="PANTHER" id="PTHR32089">
    <property type="entry name" value="METHYL-ACCEPTING CHEMOTAXIS PROTEIN MCPB"/>
    <property type="match status" value="1"/>
</dbReference>
<dbReference type="CDD" id="cd06225">
    <property type="entry name" value="HAMP"/>
    <property type="match status" value="1"/>
</dbReference>
<evidence type="ECO:0000313" key="4">
    <source>
        <dbReference type="EMBL" id="SHK40827.1"/>
    </source>
</evidence>
<keyword evidence="2" id="KW-1133">Transmembrane helix</keyword>
<reference evidence="4 5" key="1">
    <citation type="submission" date="2016-11" db="EMBL/GenBank/DDBJ databases">
        <authorList>
            <person name="Jaros S."/>
            <person name="Januszkiewicz K."/>
            <person name="Wedrychowicz H."/>
        </authorList>
    </citation>
    <scope>NUCLEOTIDE SEQUENCE [LARGE SCALE GENOMIC DNA]</scope>
    <source>
        <strain evidence="4 5">DSM 14916</strain>
    </source>
</reference>
<dbReference type="GO" id="GO:0007165">
    <property type="term" value="P:signal transduction"/>
    <property type="evidence" value="ECO:0007669"/>
    <property type="project" value="InterPro"/>
</dbReference>
<dbReference type="GO" id="GO:0016020">
    <property type="term" value="C:membrane"/>
    <property type="evidence" value="ECO:0007669"/>
    <property type="project" value="InterPro"/>
</dbReference>
<dbReference type="PANTHER" id="PTHR32089:SF112">
    <property type="entry name" value="LYSOZYME-LIKE PROTEIN-RELATED"/>
    <property type="match status" value="1"/>
</dbReference>
<dbReference type="InterPro" id="IPR003660">
    <property type="entry name" value="HAMP_dom"/>
</dbReference>
<proteinExistence type="predicted"/>
<dbReference type="RefSeq" id="WP_175562735.1">
    <property type="nucleotide sequence ID" value="NZ_FQZF01000051.1"/>
</dbReference>
<feature type="region of interest" description="Disordered" evidence="1">
    <location>
        <begin position="437"/>
        <end position="475"/>
    </location>
</feature>
<name>A0A1M6S8I8_9PROT</name>
<evidence type="ECO:0000256" key="1">
    <source>
        <dbReference type="SAM" id="MobiDB-lite"/>
    </source>
</evidence>
<keyword evidence="2" id="KW-0472">Membrane</keyword>
<evidence type="ECO:0000256" key="2">
    <source>
        <dbReference type="SAM" id="Phobius"/>
    </source>
</evidence>
<dbReference type="Pfam" id="PF00672">
    <property type="entry name" value="HAMP"/>
    <property type="match status" value="1"/>
</dbReference>
<feature type="non-terminal residue" evidence="4">
    <location>
        <position position="475"/>
    </location>
</feature>
<dbReference type="PROSITE" id="PS50885">
    <property type="entry name" value="HAMP"/>
    <property type="match status" value="1"/>
</dbReference>
<keyword evidence="5" id="KW-1185">Reference proteome</keyword>
<dbReference type="SUPFAM" id="SSF158472">
    <property type="entry name" value="HAMP domain-like"/>
    <property type="match status" value="1"/>
</dbReference>
<dbReference type="Proteomes" id="UP000184387">
    <property type="component" value="Unassembled WGS sequence"/>
</dbReference>
<feature type="transmembrane region" description="Helical" evidence="2">
    <location>
        <begin position="325"/>
        <end position="347"/>
    </location>
</feature>
<accession>A0A1M6S8I8</accession>
<feature type="compositionally biased region" description="Polar residues" evidence="1">
    <location>
        <begin position="437"/>
        <end position="463"/>
    </location>
</feature>
<dbReference type="STRING" id="198092.SAMN02745194_04853"/>
<keyword evidence="2" id="KW-0812">Transmembrane</keyword>
<gene>
    <name evidence="4" type="ORF">SAMN02745194_04853</name>
</gene>
<evidence type="ECO:0000313" key="5">
    <source>
        <dbReference type="Proteomes" id="UP000184387"/>
    </source>
</evidence>
<dbReference type="AlphaFoldDB" id="A0A1M6S8I8"/>
<feature type="domain" description="HAMP" evidence="3">
    <location>
        <begin position="348"/>
        <end position="401"/>
    </location>
</feature>
<organism evidence="4 5">
    <name type="scientific">Muricoccus roseus</name>
    <dbReference type="NCBI Taxonomy" id="198092"/>
    <lineage>
        <taxon>Bacteria</taxon>
        <taxon>Pseudomonadati</taxon>
        <taxon>Pseudomonadota</taxon>
        <taxon>Alphaproteobacteria</taxon>
        <taxon>Acetobacterales</taxon>
        <taxon>Roseomonadaceae</taxon>
        <taxon>Muricoccus</taxon>
    </lineage>
</organism>
<dbReference type="Gene3D" id="6.10.340.10">
    <property type="match status" value="1"/>
</dbReference>
<evidence type="ECO:0000259" key="3">
    <source>
        <dbReference type="PROSITE" id="PS50885"/>
    </source>
</evidence>
<sequence>MSRLRSMSIRTLLIVLLGTMVLLAVGAAGQQVVGTLRTEAEARRMAAMTRMTAGITRVLSSFRLERGSAMIFLEAEAPVSADERGTLALHRGRTEEGMAEIRAAFRGASGEEAALLARIQGAWEKANALRPRVDAALALPKPGREAGLAVAWRDAADALLAGLNAASETLEGEIFGTDPMAQQLVSLKRAAWMARSRMGEAVATTLTSVAARRRWDVPQLLSVAQMEGEARAMWMLATELAAQDGTPATLREAVAEAERGMDGMGKERERVAALLAQGDVSSLNPTTLRERQAASLNGPVRVAELAMDELVAHADRRMEAARWTLAGNALLMLLALSLGVAGLLIATRRISGSILGMTAAMRRLAERDMAVAIPGTGRGDEIGQMASAVTVFRDSMIEADRLSAEAEASRASREARAAQMEGLVRGFQERAGEMVRTLSSASTELEATARGMSSTAEGTSTQAGRVVSAAEQAST</sequence>
<dbReference type="EMBL" id="FQZF01000051">
    <property type="protein sequence ID" value="SHK40827.1"/>
    <property type="molecule type" value="Genomic_DNA"/>
</dbReference>
<protein>
    <submittedName>
        <fullName evidence="4">HAMP domain-containing protein</fullName>
    </submittedName>
</protein>